<dbReference type="HOGENOM" id="CLU_007383_6_4_1"/>
<sequence length="366" mass="40638">MLRSHRASRLVRALPSTRRAAHDLTVLPSKPVISYGPAGRSAVSGHVATVFGATGFLGRYLIAKLAKGGTQVIVPFREEDEARHLRVTGDLGQIVPLEWDLRNEEQIRECVRHSDIVYNLVGRDYETKNFDYQSVHVKGAELIAQICAESPSVSRFVHVSHLNASVDSPSAFYRTKALGEEKVKKAFPNATIVRPGPMYGHEDKLLNNMAIWPILWKLNHGETQISPVHVFDVAQALAILQASAPLPKTLSLPGPTSYTYESIMNLIQNLTYNAPSRAPTVPKPVALLLARAAQLVWWPTLSPDEVERRYLSDVKVPGDWESLGIVPDELEHVAINYVRRYRSAANFAKPVEPRPHKAAGSYHVTE</sequence>
<dbReference type="Proteomes" id="UP000027195">
    <property type="component" value="Unassembled WGS sequence"/>
</dbReference>
<gene>
    <name evidence="2" type="ORF">BOTBODRAFT_26820</name>
</gene>
<reference evidence="3" key="1">
    <citation type="journal article" date="2014" name="Proc. Natl. Acad. Sci. U.S.A.">
        <title>Extensive sampling of basidiomycete genomes demonstrates inadequacy of the white-rot/brown-rot paradigm for wood decay fungi.</title>
        <authorList>
            <person name="Riley R."/>
            <person name="Salamov A.A."/>
            <person name="Brown D.W."/>
            <person name="Nagy L.G."/>
            <person name="Floudas D."/>
            <person name="Held B.W."/>
            <person name="Levasseur A."/>
            <person name="Lombard V."/>
            <person name="Morin E."/>
            <person name="Otillar R."/>
            <person name="Lindquist E.A."/>
            <person name="Sun H."/>
            <person name="LaButti K.M."/>
            <person name="Schmutz J."/>
            <person name="Jabbour D."/>
            <person name="Luo H."/>
            <person name="Baker S.E."/>
            <person name="Pisabarro A.G."/>
            <person name="Walton J.D."/>
            <person name="Blanchette R.A."/>
            <person name="Henrissat B."/>
            <person name="Martin F."/>
            <person name="Cullen D."/>
            <person name="Hibbett D.S."/>
            <person name="Grigoriev I.V."/>
        </authorList>
    </citation>
    <scope>NUCLEOTIDE SEQUENCE [LARGE SCALE GENOMIC DNA]</scope>
    <source>
        <strain evidence="3">FD-172 SS1</strain>
    </source>
</reference>
<feature type="domain" description="NAD(P)-binding" evidence="1">
    <location>
        <begin position="52"/>
        <end position="198"/>
    </location>
</feature>
<name>A0A067NAN1_BOTB1</name>
<dbReference type="AlphaFoldDB" id="A0A067NAN1"/>
<proteinExistence type="predicted"/>
<evidence type="ECO:0000259" key="1">
    <source>
        <dbReference type="Pfam" id="PF13460"/>
    </source>
</evidence>
<dbReference type="GO" id="GO:0005739">
    <property type="term" value="C:mitochondrion"/>
    <property type="evidence" value="ECO:0007669"/>
    <property type="project" value="TreeGrafter"/>
</dbReference>
<dbReference type="PANTHER" id="PTHR12126:SF11">
    <property type="entry name" value="NADH DEHYDROGENASE [UBIQUINONE] 1 ALPHA SUBCOMPLEX SUBUNIT 9, MITOCHONDRIAL"/>
    <property type="match status" value="1"/>
</dbReference>
<dbReference type="Gene3D" id="3.40.50.720">
    <property type="entry name" value="NAD(P)-binding Rossmann-like Domain"/>
    <property type="match status" value="1"/>
</dbReference>
<dbReference type="InterPro" id="IPR036291">
    <property type="entry name" value="NAD(P)-bd_dom_sf"/>
</dbReference>
<keyword evidence="3" id="KW-1185">Reference proteome</keyword>
<dbReference type="InParanoid" id="A0A067NAN1"/>
<dbReference type="SUPFAM" id="SSF51735">
    <property type="entry name" value="NAD(P)-binding Rossmann-fold domains"/>
    <property type="match status" value="1"/>
</dbReference>
<dbReference type="PANTHER" id="PTHR12126">
    <property type="entry name" value="NADH-UBIQUINONE OXIDOREDUCTASE 39 KDA SUBUNIT-RELATED"/>
    <property type="match status" value="1"/>
</dbReference>
<dbReference type="OrthoDB" id="275457at2759"/>
<dbReference type="CDD" id="cd05271">
    <property type="entry name" value="NDUFA9_like_SDR_a"/>
    <property type="match status" value="1"/>
</dbReference>
<protein>
    <recommendedName>
        <fullName evidence="1">NAD(P)-binding domain-containing protein</fullName>
    </recommendedName>
</protein>
<organism evidence="2 3">
    <name type="scientific">Botryobasidium botryosum (strain FD-172 SS1)</name>
    <dbReference type="NCBI Taxonomy" id="930990"/>
    <lineage>
        <taxon>Eukaryota</taxon>
        <taxon>Fungi</taxon>
        <taxon>Dikarya</taxon>
        <taxon>Basidiomycota</taxon>
        <taxon>Agaricomycotina</taxon>
        <taxon>Agaricomycetes</taxon>
        <taxon>Cantharellales</taxon>
        <taxon>Botryobasidiaceae</taxon>
        <taxon>Botryobasidium</taxon>
    </lineage>
</organism>
<accession>A0A067NAN1</accession>
<dbReference type="EMBL" id="KL198017">
    <property type="protein sequence ID" value="KDQ20806.1"/>
    <property type="molecule type" value="Genomic_DNA"/>
</dbReference>
<dbReference type="STRING" id="930990.A0A067NAN1"/>
<dbReference type="InterPro" id="IPR051207">
    <property type="entry name" value="ComplexI_NDUFA9_subunit"/>
</dbReference>
<evidence type="ECO:0000313" key="2">
    <source>
        <dbReference type="EMBL" id="KDQ20806.1"/>
    </source>
</evidence>
<dbReference type="GO" id="GO:0044877">
    <property type="term" value="F:protein-containing complex binding"/>
    <property type="evidence" value="ECO:0007669"/>
    <property type="project" value="TreeGrafter"/>
</dbReference>
<evidence type="ECO:0000313" key="3">
    <source>
        <dbReference type="Proteomes" id="UP000027195"/>
    </source>
</evidence>
<dbReference type="InterPro" id="IPR016040">
    <property type="entry name" value="NAD(P)-bd_dom"/>
</dbReference>
<dbReference type="Pfam" id="PF13460">
    <property type="entry name" value="NAD_binding_10"/>
    <property type="match status" value="1"/>
</dbReference>